<dbReference type="InterPro" id="IPR050188">
    <property type="entry name" value="RluA_PseudoU_synthase"/>
</dbReference>
<dbReference type="InterPro" id="IPR020103">
    <property type="entry name" value="PsdUridine_synth_cat_dom_sf"/>
</dbReference>
<organism evidence="2 3">
    <name type="scientific">Faucicola osloensis</name>
    <name type="common">Moraxella osloensis</name>
    <dbReference type="NCBI Taxonomy" id="34062"/>
    <lineage>
        <taxon>Bacteria</taxon>
        <taxon>Pseudomonadati</taxon>
        <taxon>Pseudomonadota</taxon>
        <taxon>Gammaproteobacteria</taxon>
        <taxon>Moraxellales</taxon>
        <taxon>Moraxellaceae</taxon>
        <taxon>Faucicola</taxon>
    </lineage>
</organism>
<dbReference type="GO" id="GO:0140098">
    <property type="term" value="F:catalytic activity, acting on RNA"/>
    <property type="evidence" value="ECO:0007669"/>
    <property type="project" value="UniProtKB-ARBA"/>
</dbReference>
<evidence type="ECO:0000313" key="2">
    <source>
        <dbReference type="EMBL" id="ATR78745.1"/>
    </source>
</evidence>
<dbReference type="EMBL" id="CP024443">
    <property type="protein sequence ID" value="ATR78745.1"/>
    <property type="molecule type" value="Genomic_DNA"/>
</dbReference>
<dbReference type="InterPro" id="IPR006145">
    <property type="entry name" value="PsdUridine_synth_RsuA/RluA"/>
</dbReference>
<dbReference type="AlphaFoldDB" id="A0A2D2LUP1"/>
<evidence type="ECO:0000259" key="1">
    <source>
        <dbReference type="Pfam" id="PF00849"/>
    </source>
</evidence>
<dbReference type="PANTHER" id="PTHR21600">
    <property type="entry name" value="MITOCHONDRIAL RNA PSEUDOURIDINE SYNTHASE"/>
    <property type="match status" value="1"/>
</dbReference>
<protein>
    <submittedName>
        <fullName evidence="2">Pseudouridine synthase</fullName>
    </submittedName>
</protein>
<accession>A0A2D2LUP1</accession>
<name>A0A2D2LUP1_FAUOS</name>
<gene>
    <name evidence="2" type="ORF">NP7_05440</name>
</gene>
<dbReference type="STRING" id="34062.AXE82_01565"/>
<dbReference type="Gene3D" id="3.30.2350.10">
    <property type="entry name" value="Pseudouridine synthase"/>
    <property type="match status" value="1"/>
</dbReference>
<sequence length="305" mass="34749">MIQRGMKPSKLYLPHDKSFMGGRLIDYLAAHFSHISWANWQRRFDSGLISLERGEPLKHDSPYLAGQTILYYRQVENEPIIPFAPNILHLDEHLLVVDKPHFLPVTPSGHYVSQTLLAKLRNHPDLQQLAVNDISPLHRLDKDTAGVMLLSVNPSSRACYHALFADRHIHKTYHAIAPTRSDLCYPFHIHSRLERGEPFFLTKTVAGEPNAHTMIELIENNGAFSLYGLTPVTGKKHQLRVHMASLGMPLLHDNFYPTVNTVKPQSSSDFTKPLQLLAKSIAFIDPITQQARRFDSQLRLMYNIV</sequence>
<proteinExistence type="predicted"/>
<dbReference type="Proteomes" id="UP000229340">
    <property type="component" value="Chromosome"/>
</dbReference>
<dbReference type="PANTHER" id="PTHR21600:SF84">
    <property type="entry name" value="PSEUDOURIDINE SYNTHASE RSUA_RLUA-LIKE DOMAIN-CONTAINING PROTEIN"/>
    <property type="match status" value="1"/>
</dbReference>
<dbReference type="GO" id="GO:0003723">
    <property type="term" value="F:RNA binding"/>
    <property type="evidence" value="ECO:0007669"/>
    <property type="project" value="InterPro"/>
</dbReference>
<dbReference type="PROSITE" id="PS01129">
    <property type="entry name" value="PSI_RLU"/>
    <property type="match status" value="1"/>
</dbReference>
<dbReference type="RefSeq" id="WP_100270005.1">
    <property type="nucleotide sequence ID" value="NZ_CP024443.1"/>
</dbReference>
<dbReference type="SUPFAM" id="SSF55120">
    <property type="entry name" value="Pseudouridine synthase"/>
    <property type="match status" value="1"/>
</dbReference>
<feature type="domain" description="Pseudouridine synthase RsuA/RluA-like" evidence="1">
    <location>
        <begin position="93"/>
        <end position="245"/>
    </location>
</feature>
<evidence type="ECO:0000313" key="3">
    <source>
        <dbReference type="Proteomes" id="UP000229340"/>
    </source>
</evidence>
<reference evidence="3" key="1">
    <citation type="submission" date="2017-11" db="EMBL/GenBank/DDBJ databases">
        <title>Complete genome sequence of Moraxella osloensis NP7 isolated from human skin.</title>
        <authorList>
            <person name="Lee K."/>
            <person name="Lim J.Y."/>
            <person name="Hwang I."/>
        </authorList>
    </citation>
    <scope>NUCLEOTIDE SEQUENCE [LARGE SCALE GENOMIC DNA]</scope>
    <source>
        <strain evidence="3">NP7</strain>
    </source>
</reference>
<dbReference type="InterPro" id="IPR006224">
    <property type="entry name" value="PsdUridine_synth_RluA-like_CS"/>
</dbReference>
<dbReference type="GO" id="GO:0009982">
    <property type="term" value="F:pseudouridine synthase activity"/>
    <property type="evidence" value="ECO:0007669"/>
    <property type="project" value="InterPro"/>
</dbReference>
<dbReference type="Pfam" id="PF00849">
    <property type="entry name" value="PseudoU_synth_2"/>
    <property type="match status" value="1"/>
</dbReference>
<dbReference type="GO" id="GO:0000455">
    <property type="term" value="P:enzyme-directed rRNA pseudouridine synthesis"/>
    <property type="evidence" value="ECO:0007669"/>
    <property type="project" value="TreeGrafter"/>
</dbReference>